<dbReference type="PROSITE" id="PS51782">
    <property type="entry name" value="LYSM"/>
    <property type="match status" value="1"/>
</dbReference>
<dbReference type="Pfam" id="PF12673">
    <property type="entry name" value="SipL"/>
    <property type="match status" value="3"/>
</dbReference>
<protein>
    <recommendedName>
        <fullName evidence="1">LysM domain-containing protein</fullName>
    </recommendedName>
</protein>
<dbReference type="RefSeq" id="WP_073343152.1">
    <property type="nucleotide sequence ID" value="NZ_FQVH01000012.1"/>
</dbReference>
<organism evidence="2 3">
    <name type="scientific">Caldanaerobius fijiensis DSM 17918</name>
    <dbReference type="NCBI Taxonomy" id="1121256"/>
    <lineage>
        <taxon>Bacteria</taxon>
        <taxon>Bacillati</taxon>
        <taxon>Bacillota</taxon>
        <taxon>Clostridia</taxon>
        <taxon>Thermoanaerobacterales</taxon>
        <taxon>Thermoanaerobacteraceae</taxon>
        <taxon>Caldanaerobius</taxon>
    </lineage>
</organism>
<evidence type="ECO:0000313" key="3">
    <source>
        <dbReference type="Proteomes" id="UP000184088"/>
    </source>
</evidence>
<dbReference type="InterPro" id="IPR036779">
    <property type="entry name" value="LysM_dom_sf"/>
</dbReference>
<evidence type="ECO:0000259" key="1">
    <source>
        <dbReference type="PROSITE" id="PS51782"/>
    </source>
</evidence>
<dbReference type="AlphaFoldDB" id="A0A1M4Z667"/>
<name>A0A1M4Z667_9THEO</name>
<proteinExistence type="predicted"/>
<dbReference type="Gene3D" id="3.10.350.10">
    <property type="entry name" value="LysM domain"/>
    <property type="match status" value="1"/>
</dbReference>
<gene>
    <name evidence="2" type="ORF">SAMN02746089_01359</name>
</gene>
<dbReference type="InterPro" id="IPR024300">
    <property type="entry name" value="SipL_SPOCS_dom"/>
</dbReference>
<dbReference type="EMBL" id="FQVH01000012">
    <property type="protein sequence ID" value="SHF13282.1"/>
    <property type="molecule type" value="Genomic_DNA"/>
</dbReference>
<keyword evidence="3" id="KW-1185">Reference proteome</keyword>
<dbReference type="InterPro" id="IPR018392">
    <property type="entry name" value="LysM"/>
</dbReference>
<feature type="domain" description="LysM" evidence="1">
    <location>
        <begin position="466"/>
        <end position="509"/>
    </location>
</feature>
<dbReference type="Pfam" id="PF01476">
    <property type="entry name" value="LysM"/>
    <property type="match status" value="1"/>
</dbReference>
<dbReference type="STRING" id="1121256.SAMN02746089_01359"/>
<sequence>MGLELIKENVVVEQVVGENRFQALISHDIVVGDLKLDVEKILSVSAYNNIIRHEIIQGKAVIEGMLNCSVLYTGDTDKLIERIDAQIPYTQYVDIKGAEARMTCEVSDYIESADASISNSRKISLNVLVDLNIKVIERKSIDLIADISGLPDIQVLRKDIKINNTVGQGVSQEIVREELELPQNKLDIDEILKADVNVAVENVAVTSGRVTAEGYVSLNVMYYTGESVHPLEKVAYELPFVQVTEIQGADEGMLADVKFYIDDTSFKVTQDADGKNRIISAEVLLKCVAKARMEDIRDVIADAYSMMRATQLSKSTYRYRELIAKEESQVEIREVINLSEPATNIYDVNTRPVIIDYTVSDGKVISNGVLQVSAIYMTSGGDTVVTGDMQEIPFNMAVEAPDATSDMFADIEILGNKFTYELKTSRQLELKSVVNVSVAVFADRDIELVTSIEELDVPQPERASITVYMVQKGDDLWGIAKRYRTSREDILNANGIQEEDVKPGLKLLIPKKFVQ</sequence>
<dbReference type="OrthoDB" id="9779340at2"/>
<dbReference type="SUPFAM" id="SSF54106">
    <property type="entry name" value="LysM domain"/>
    <property type="match status" value="1"/>
</dbReference>
<accession>A0A1M4Z667</accession>
<evidence type="ECO:0000313" key="2">
    <source>
        <dbReference type="EMBL" id="SHF13282.1"/>
    </source>
</evidence>
<reference evidence="2 3" key="1">
    <citation type="submission" date="2016-11" db="EMBL/GenBank/DDBJ databases">
        <authorList>
            <person name="Jaros S."/>
            <person name="Januszkiewicz K."/>
            <person name="Wedrychowicz H."/>
        </authorList>
    </citation>
    <scope>NUCLEOTIDE SEQUENCE [LARGE SCALE GENOMIC DNA]</scope>
    <source>
        <strain evidence="2 3">DSM 17918</strain>
    </source>
</reference>
<dbReference type="CDD" id="cd00118">
    <property type="entry name" value="LysM"/>
    <property type="match status" value="1"/>
</dbReference>
<dbReference type="SMART" id="SM00257">
    <property type="entry name" value="LysM"/>
    <property type="match status" value="1"/>
</dbReference>
<dbReference type="Proteomes" id="UP000184088">
    <property type="component" value="Unassembled WGS sequence"/>
</dbReference>